<organism evidence="2 3">
    <name type="scientific">Schizothecium vesticola</name>
    <dbReference type="NCBI Taxonomy" id="314040"/>
    <lineage>
        <taxon>Eukaryota</taxon>
        <taxon>Fungi</taxon>
        <taxon>Dikarya</taxon>
        <taxon>Ascomycota</taxon>
        <taxon>Pezizomycotina</taxon>
        <taxon>Sordariomycetes</taxon>
        <taxon>Sordariomycetidae</taxon>
        <taxon>Sordariales</taxon>
        <taxon>Schizotheciaceae</taxon>
        <taxon>Schizothecium</taxon>
    </lineage>
</organism>
<accession>A0AA40K4P6</accession>
<evidence type="ECO:0000313" key="2">
    <source>
        <dbReference type="EMBL" id="KAK0745816.1"/>
    </source>
</evidence>
<dbReference type="AlphaFoldDB" id="A0AA40K4P6"/>
<sequence>MKPTRYPNPTPTGPSCPSVPLPGDLGYFPSLFHSPPGLDPCGRLGEGWRPFPG</sequence>
<dbReference type="EMBL" id="JAUKUD010000004">
    <property type="protein sequence ID" value="KAK0745816.1"/>
    <property type="molecule type" value="Genomic_DNA"/>
</dbReference>
<name>A0AA40K4P6_9PEZI</name>
<feature type="region of interest" description="Disordered" evidence="1">
    <location>
        <begin position="1"/>
        <end position="20"/>
    </location>
</feature>
<comment type="caution">
    <text evidence="2">The sequence shown here is derived from an EMBL/GenBank/DDBJ whole genome shotgun (WGS) entry which is preliminary data.</text>
</comment>
<proteinExistence type="predicted"/>
<reference evidence="2" key="1">
    <citation type="submission" date="2023-06" db="EMBL/GenBank/DDBJ databases">
        <title>Genome-scale phylogeny and comparative genomics of the fungal order Sordariales.</title>
        <authorList>
            <consortium name="Lawrence Berkeley National Laboratory"/>
            <person name="Hensen N."/>
            <person name="Bonometti L."/>
            <person name="Westerberg I."/>
            <person name="Brannstrom I.O."/>
            <person name="Guillou S."/>
            <person name="Cros-Aarteil S."/>
            <person name="Calhoun S."/>
            <person name="Haridas S."/>
            <person name="Kuo A."/>
            <person name="Mondo S."/>
            <person name="Pangilinan J."/>
            <person name="Riley R."/>
            <person name="LaButti K."/>
            <person name="Andreopoulos B."/>
            <person name="Lipzen A."/>
            <person name="Chen C."/>
            <person name="Yanf M."/>
            <person name="Daum C."/>
            <person name="Ng V."/>
            <person name="Clum A."/>
            <person name="Steindorff A."/>
            <person name="Ohm R."/>
            <person name="Martin F."/>
            <person name="Silar P."/>
            <person name="Natvig D."/>
            <person name="Lalanne C."/>
            <person name="Gautier V."/>
            <person name="Ament-velasquez S.L."/>
            <person name="Kruys A."/>
            <person name="Hutchinson M.I."/>
            <person name="Powell A.J."/>
            <person name="Barry K."/>
            <person name="Miller A.N."/>
            <person name="Grigoriev I.V."/>
            <person name="Debuchy R."/>
            <person name="Gladieux P."/>
            <person name="Thoren M.H."/>
            <person name="Johannesson H."/>
        </authorList>
    </citation>
    <scope>NUCLEOTIDE SEQUENCE</scope>
    <source>
        <strain evidence="2">SMH3187-1</strain>
    </source>
</reference>
<evidence type="ECO:0000313" key="3">
    <source>
        <dbReference type="Proteomes" id="UP001172155"/>
    </source>
</evidence>
<keyword evidence="3" id="KW-1185">Reference proteome</keyword>
<evidence type="ECO:0000256" key="1">
    <source>
        <dbReference type="SAM" id="MobiDB-lite"/>
    </source>
</evidence>
<gene>
    <name evidence="2" type="ORF">B0T18DRAFT_410223</name>
</gene>
<dbReference type="Proteomes" id="UP001172155">
    <property type="component" value="Unassembled WGS sequence"/>
</dbReference>
<protein>
    <submittedName>
        <fullName evidence="2">Uncharacterized protein</fullName>
    </submittedName>
</protein>